<organism evidence="1 2">
    <name type="scientific">Peribacillus saganii</name>
    <dbReference type="NCBI Taxonomy" id="2303992"/>
    <lineage>
        <taxon>Bacteria</taxon>
        <taxon>Bacillati</taxon>
        <taxon>Bacillota</taxon>
        <taxon>Bacilli</taxon>
        <taxon>Bacillales</taxon>
        <taxon>Bacillaceae</taxon>
        <taxon>Peribacillus</taxon>
    </lineage>
</organism>
<evidence type="ECO:0000313" key="1">
    <source>
        <dbReference type="EMBL" id="RFU67479.1"/>
    </source>
</evidence>
<proteinExistence type="predicted"/>
<reference evidence="1 2" key="1">
    <citation type="submission" date="2018-08" db="EMBL/GenBank/DDBJ databases">
        <title>Bacillus chawlae sp. nov., Bacillus glennii sp. nov., and Bacillus saganii sp. nov. Isolated from the Vehicle Assembly Building at Kennedy Space Center where the Viking Spacecraft were Assembled.</title>
        <authorList>
            <person name="Seuylemezian A."/>
            <person name="Vaishampayan P."/>
        </authorList>
    </citation>
    <scope>NUCLEOTIDE SEQUENCE [LARGE SCALE GENOMIC DNA]</scope>
    <source>
        <strain evidence="1 2">V47-23a</strain>
    </source>
</reference>
<gene>
    <name evidence="1" type="ORF">D0469_14590</name>
</gene>
<evidence type="ECO:0000313" key="2">
    <source>
        <dbReference type="Proteomes" id="UP000264541"/>
    </source>
</evidence>
<accession>A0A372LL11</accession>
<keyword evidence="2" id="KW-1185">Reference proteome</keyword>
<dbReference type="OrthoDB" id="2659690at2"/>
<name>A0A372LL11_9BACI</name>
<dbReference type="AlphaFoldDB" id="A0A372LL11"/>
<sequence>MKFVYYNDTNRDVKIHPATKVHGTECDMSVIMPQEERTFYLPADTYAWVKMWDYGEKVGLKILVSPQRD</sequence>
<protein>
    <submittedName>
        <fullName evidence="1">Uncharacterized protein</fullName>
    </submittedName>
</protein>
<comment type="caution">
    <text evidence="1">The sequence shown here is derived from an EMBL/GenBank/DDBJ whole genome shotgun (WGS) entry which is preliminary data.</text>
</comment>
<dbReference type="EMBL" id="QVTE01000043">
    <property type="protein sequence ID" value="RFU67479.1"/>
    <property type="molecule type" value="Genomic_DNA"/>
</dbReference>
<dbReference type="Proteomes" id="UP000264541">
    <property type="component" value="Unassembled WGS sequence"/>
</dbReference>